<evidence type="ECO:0000256" key="1">
    <source>
        <dbReference type="ARBA" id="ARBA00022448"/>
    </source>
</evidence>
<dbReference type="PROSITE" id="PS50893">
    <property type="entry name" value="ABC_TRANSPORTER_2"/>
    <property type="match status" value="1"/>
</dbReference>
<dbReference type="EMBL" id="JRPF02000001">
    <property type="protein sequence ID" value="TLD79602.1"/>
    <property type="molecule type" value="Genomic_DNA"/>
</dbReference>
<dbReference type="AlphaFoldDB" id="A0A099UFX7"/>
<dbReference type="InterPro" id="IPR003593">
    <property type="entry name" value="AAA+_ATPase"/>
</dbReference>
<evidence type="ECO:0000313" key="6">
    <source>
        <dbReference type="EMBL" id="TLD79602.1"/>
    </source>
</evidence>
<dbReference type="SMART" id="SM00382">
    <property type="entry name" value="AAA"/>
    <property type="match status" value="1"/>
</dbReference>
<dbReference type="RefSeq" id="WP_034342096.1">
    <property type="nucleotide sequence ID" value="NZ_CAOMJD010000005.1"/>
</dbReference>
<dbReference type="GeneID" id="78150695"/>
<dbReference type="SUPFAM" id="SSF52540">
    <property type="entry name" value="P-loop containing nucleoside triphosphate hydrolases"/>
    <property type="match status" value="1"/>
</dbReference>
<dbReference type="PANTHER" id="PTHR42939">
    <property type="entry name" value="ABC TRANSPORTER ATP-BINDING PROTEIN ALBC-RELATED"/>
    <property type="match status" value="1"/>
</dbReference>
<dbReference type="InterPro" id="IPR051782">
    <property type="entry name" value="ABC_Transporter_VariousFunc"/>
</dbReference>
<dbReference type="GO" id="GO:0016887">
    <property type="term" value="F:ATP hydrolysis activity"/>
    <property type="evidence" value="ECO:0007669"/>
    <property type="project" value="InterPro"/>
</dbReference>
<dbReference type="Pfam" id="PF00005">
    <property type="entry name" value="ABC_tran"/>
    <property type="match status" value="1"/>
</dbReference>
<dbReference type="PANTHER" id="PTHR42939:SF1">
    <property type="entry name" value="ABC TRANSPORTER ATP-BINDING PROTEIN ALBC-RELATED"/>
    <property type="match status" value="1"/>
</dbReference>
<dbReference type="CDD" id="cd03230">
    <property type="entry name" value="ABC_DR_subfamily_A"/>
    <property type="match status" value="1"/>
</dbReference>
<keyword evidence="2" id="KW-0547">Nucleotide-binding</keyword>
<dbReference type="InterPro" id="IPR003439">
    <property type="entry name" value="ABC_transporter-like_ATP-bd"/>
</dbReference>
<gene>
    <name evidence="5" type="ORF">BN2458_PEG0369</name>
    <name evidence="6" type="ORF">LS75_001310</name>
</gene>
<keyword evidence="1" id="KW-0813">Transport</keyword>
<organism evidence="5 8">
    <name type="scientific">Helicobacter typhlonius</name>
    <dbReference type="NCBI Taxonomy" id="76936"/>
    <lineage>
        <taxon>Bacteria</taxon>
        <taxon>Pseudomonadati</taxon>
        <taxon>Campylobacterota</taxon>
        <taxon>Epsilonproteobacteria</taxon>
        <taxon>Campylobacterales</taxon>
        <taxon>Helicobacteraceae</taxon>
        <taxon>Helicobacter</taxon>
    </lineage>
</organism>
<dbReference type="EMBL" id="LN907858">
    <property type="protein sequence ID" value="CUU39255.1"/>
    <property type="molecule type" value="Genomic_DNA"/>
</dbReference>
<evidence type="ECO:0000313" key="8">
    <source>
        <dbReference type="Proteomes" id="UP000064525"/>
    </source>
</evidence>
<keyword evidence="3 6" id="KW-0067">ATP-binding</keyword>
<dbReference type="OrthoDB" id="9778870at2"/>
<accession>A0A099UFX7</accession>
<name>A0A099UFX7_9HELI</name>
<sequence length="247" mass="27870">MNESNLIQITHLSKTYTHINALNDVNLSIPQGKIVGLLGPNGSGKSTLIKILVGLLRQYQGEVLLDGHKPSLYTKEITAYLPDRNILNPRMNAAQCMRYFVDFFADFDENKARQMCEILHIPLESSIKSLSKGNIEKLHLILALARQAKLYILDEPIAGVDPYSRERVFELIKKYVPKHSSVILATHLVNDVQPILDDVIFLYQGRVLHYESVESLTDKYENLQAAFKAEVSRLDTFAGDFINGEGK</sequence>
<dbReference type="Proteomes" id="UP000064525">
    <property type="component" value="Chromosome I"/>
</dbReference>
<evidence type="ECO:0000256" key="3">
    <source>
        <dbReference type="ARBA" id="ARBA00022840"/>
    </source>
</evidence>
<evidence type="ECO:0000313" key="7">
    <source>
        <dbReference type="Proteomes" id="UP000029925"/>
    </source>
</evidence>
<dbReference type="Gene3D" id="3.40.50.300">
    <property type="entry name" value="P-loop containing nucleotide triphosphate hydrolases"/>
    <property type="match status" value="1"/>
</dbReference>
<dbReference type="Proteomes" id="UP000029925">
    <property type="component" value="Unassembled WGS sequence"/>
</dbReference>
<reference evidence="6 7" key="1">
    <citation type="journal article" date="2014" name="Genome Announc.">
        <title>Draft genome sequences of eight enterohepatic helicobacter species isolated from both laboratory and wild rodents.</title>
        <authorList>
            <person name="Sheh A."/>
            <person name="Shen Z."/>
            <person name="Fox J.G."/>
        </authorList>
    </citation>
    <scope>NUCLEOTIDE SEQUENCE [LARGE SCALE GENOMIC DNA]</scope>
    <source>
        <strain evidence="6 7">MIT 98-6810</strain>
    </source>
</reference>
<reference evidence="5" key="3">
    <citation type="submission" date="2015-11" db="EMBL/GenBank/DDBJ databases">
        <authorList>
            <person name="Zhang Y."/>
            <person name="Guo Z."/>
        </authorList>
    </citation>
    <scope>NUCLEOTIDE SEQUENCE</scope>
    <source>
        <strain evidence="5">1</strain>
    </source>
</reference>
<protein>
    <submittedName>
        <fullName evidence="5 6">ABC transporter ATP-binding protein</fullName>
    </submittedName>
</protein>
<evidence type="ECO:0000259" key="4">
    <source>
        <dbReference type="PROSITE" id="PS50893"/>
    </source>
</evidence>
<reference evidence="8" key="2">
    <citation type="submission" date="2015-11" db="EMBL/GenBank/DDBJ databases">
        <authorList>
            <person name="Anvar S.Y."/>
        </authorList>
    </citation>
    <scope>NUCLEOTIDE SEQUENCE [LARGE SCALE GENOMIC DNA]</scope>
</reference>
<dbReference type="InterPro" id="IPR027417">
    <property type="entry name" value="P-loop_NTPase"/>
</dbReference>
<evidence type="ECO:0000313" key="5">
    <source>
        <dbReference type="EMBL" id="CUU39255.1"/>
    </source>
</evidence>
<proteinExistence type="predicted"/>
<dbReference type="PATRIC" id="fig|76936.10.peg.358"/>
<feature type="domain" description="ABC transporter" evidence="4">
    <location>
        <begin position="7"/>
        <end position="229"/>
    </location>
</feature>
<dbReference type="KEGG" id="hty:BN2458_PEG0369"/>
<dbReference type="GO" id="GO:0005524">
    <property type="term" value="F:ATP binding"/>
    <property type="evidence" value="ECO:0007669"/>
    <property type="project" value="UniProtKB-KW"/>
</dbReference>
<keyword evidence="7" id="KW-1185">Reference proteome</keyword>
<evidence type="ECO:0000256" key="2">
    <source>
        <dbReference type="ARBA" id="ARBA00022741"/>
    </source>
</evidence>
<dbReference type="STRING" id="76936.BN2458_PEG0369"/>